<dbReference type="Proteomes" id="UP000266188">
    <property type="component" value="Unassembled WGS sequence"/>
</dbReference>
<dbReference type="EMBL" id="MVGC01000147">
    <property type="protein sequence ID" value="RJE22858.1"/>
    <property type="molecule type" value="Genomic_DNA"/>
</dbReference>
<evidence type="ECO:0000256" key="2">
    <source>
        <dbReference type="ARBA" id="ARBA00023125"/>
    </source>
</evidence>
<feature type="region of interest" description="Disordered" evidence="5">
    <location>
        <begin position="183"/>
        <end position="227"/>
    </location>
</feature>
<reference evidence="8" key="1">
    <citation type="submission" date="2017-02" db="EMBL/GenBank/DDBJ databases">
        <authorList>
            <person name="Tafer H."/>
            <person name="Lopandic K."/>
        </authorList>
    </citation>
    <scope>NUCLEOTIDE SEQUENCE [LARGE SCALE GENOMIC DNA]</scope>
    <source>
        <strain evidence="8">CBS 366.77</strain>
    </source>
</reference>
<dbReference type="InterPro" id="IPR021858">
    <property type="entry name" value="Fun_TF"/>
</dbReference>
<evidence type="ECO:0000256" key="3">
    <source>
        <dbReference type="ARBA" id="ARBA00023163"/>
    </source>
</evidence>
<keyword evidence="3" id="KW-0804">Transcription</keyword>
<comment type="caution">
    <text evidence="7">The sequence shown here is derived from an EMBL/GenBank/DDBJ whole genome shotgun (WGS) entry which is preliminary data.</text>
</comment>
<dbReference type="Pfam" id="PF00172">
    <property type="entry name" value="Zn_clus"/>
    <property type="match status" value="1"/>
</dbReference>
<organism evidence="7 8">
    <name type="scientific">Aspergillus sclerotialis</name>
    <dbReference type="NCBI Taxonomy" id="2070753"/>
    <lineage>
        <taxon>Eukaryota</taxon>
        <taxon>Fungi</taxon>
        <taxon>Dikarya</taxon>
        <taxon>Ascomycota</taxon>
        <taxon>Pezizomycotina</taxon>
        <taxon>Eurotiomycetes</taxon>
        <taxon>Eurotiomycetidae</taxon>
        <taxon>Eurotiales</taxon>
        <taxon>Aspergillaceae</taxon>
        <taxon>Aspergillus</taxon>
        <taxon>Aspergillus subgen. Polypaecilum</taxon>
    </lineage>
</organism>
<proteinExistence type="predicted"/>
<dbReference type="CDD" id="cd00067">
    <property type="entry name" value="GAL4"/>
    <property type="match status" value="1"/>
</dbReference>
<evidence type="ECO:0000259" key="6">
    <source>
        <dbReference type="PROSITE" id="PS50048"/>
    </source>
</evidence>
<dbReference type="InterPro" id="IPR001138">
    <property type="entry name" value="Zn2Cys6_DnaBD"/>
</dbReference>
<dbReference type="AlphaFoldDB" id="A0A3A2ZHZ7"/>
<dbReference type="SUPFAM" id="SSF57701">
    <property type="entry name" value="Zn2/Cys6 DNA-binding domain"/>
    <property type="match status" value="1"/>
</dbReference>
<dbReference type="PANTHER" id="PTHR31069">
    <property type="entry name" value="OLEATE-ACTIVATED TRANSCRIPTION FACTOR 1-RELATED"/>
    <property type="match status" value="1"/>
</dbReference>
<evidence type="ECO:0000313" key="8">
    <source>
        <dbReference type="Proteomes" id="UP000266188"/>
    </source>
</evidence>
<evidence type="ECO:0000313" key="7">
    <source>
        <dbReference type="EMBL" id="RJE22858.1"/>
    </source>
</evidence>
<protein>
    <recommendedName>
        <fullName evidence="6">Zn(2)-C6 fungal-type domain-containing protein</fullName>
    </recommendedName>
</protein>
<evidence type="ECO:0000256" key="5">
    <source>
        <dbReference type="SAM" id="MobiDB-lite"/>
    </source>
</evidence>
<evidence type="ECO:0000256" key="4">
    <source>
        <dbReference type="ARBA" id="ARBA00023242"/>
    </source>
</evidence>
<dbReference type="Pfam" id="PF11951">
    <property type="entry name" value="Fungal_trans_2"/>
    <property type="match status" value="1"/>
</dbReference>
<feature type="compositionally biased region" description="Polar residues" evidence="5">
    <location>
        <begin position="186"/>
        <end position="227"/>
    </location>
</feature>
<dbReference type="GO" id="GO:0003677">
    <property type="term" value="F:DNA binding"/>
    <property type="evidence" value="ECO:0007669"/>
    <property type="project" value="UniProtKB-KW"/>
</dbReference>
<accession>A0A3A2ZHZ7</accession>
<dbReference type="PANTHER" id="PTHR31069:SF28">
    <property type="entry name" value="ZN(II)2CYS6 TRANSCRIPTION FACTOR (EUROFUNG)"/>
    <property type="match status" value="1"/>
</dbReference>
<evidence type="ECO:0000256" key="1">
    <source>
        <dbReference type="ARBA" id="ARBA00023015"/>
    </source>
</evidence>
<gene>
    <name evidence="7" type="ORF">PHISCL_04803</name>
</gene>
<dbReference type="InterPro" id="IPR036864">
    <property type="entry name" value="Zn2-C6_fun-type_DNA-bd_sf"/>
</dbReference>
<dbReference type="PROSITE" id="PS50048">
    <property type="entry name" value="ZN2_CY6_FUNGAL_2"/>
    <property type="match status" value="1"/>
</dbReference>
<keyword evidence="4" id="KW-0539">Nucleus</keyword>
<keyword evidence="8" id="KW-1185">Reference proteome</keyword>
<dbReference type="InterPro" id="IPR050675">
    <property type="entry name" value="OAF3"/>
</dbReference>
<keyword evidence="2" id="KW-0238">DNA-binding</keyword>
<keyword evidence="1" id="KW-0805">Transcription regulation</keyword>
<feature type="region of interest" description="Disordered" evidence="5">
    <location>
        <begin position="1"/>
        <end position="25"/>
    </location>
</feature>
<dbReference type="GO" id="GO:0000981">
    <property type="term" value="F:DNA-binding transcription factor activity, RNA polymerase II-specific"/>
    <property type="evidence" value="ECO:0007669"/>
    <property type="project" value="InterPro"/>
</dbReference>
<dbReference type="OrthoDB" id="3431704at2759"/>
<dbReference type="GO" id="GO:0008270">
    <property type="term" value="F:zinc ion binding"/>
    <property type="evidence" value="ECO:0007669"/>
    <property type="project" value="InterPro"/>
</dbReference>
<name>A0A3A2ZHZ7_9EURO</name>
<feature type="domain" description="Zn(2)-C6 fungal-type" evidence="6">
    <location>
        <begin position="34"/>
        <end position="63"/>
    </location>
</feature>
<sequence>MGSAPKQSHKSQSGSASLPKKRRRRTVVTGAAEDCFTCAKRGTQCDRRRPYCSQCIGLGQECSGYKTTLTWGVGVASRGKLRGLSLPVTGSRPATIPPKPSRLAGLPHHTQLTNACLSTSGGEYSKLATPAYTTYGTETVGLNTSMHQLQNPNPSVFENTPLKTNMCDSRVCPSIPAGYPYGGDQLRNSNHHSANTQETISPNHSFLSAEGNKQSRIPPESDTSMDSIQNLSETPQVPSKANQFQPIHARQTQELKAAQADEKNHIETMEEPYPYNPMWVASHSPSFSQLLLARSVGHTPRLKYLISYYMEVIAPVIVAFDSPTSPFRTQILMLAEESESLQEAIATLSTNNLRQRRQARTIATGRTLPSRMSSLALRALTENTFEDQQDLPIVQGLTREEHYHRGMAVRALNAELADPHRRLSDSVLATLFMLCLFHISDTGIAQFKTQFAGVKKLLAIRMRNLGTVADNMKWFVRLFTWLDTLTATTNDREIQLGSACLDITSLSGEEWSLENLTGCDSSLFKLVAQLGRLNLLSQNQVVKAPTPPDLVAATPTLPAPMLNPIYGAGLPAPNQINSYELPLPSQPLASHQSRQSPSPAFWSEWFSLRQKLEAWRPGPCIDDPAFSSSQHVTPQITPQAYMSPPSSPNSQYLVAPENIADVFNISEAFRHSAILYCERLAYPGLPSSHPRIQNIVQMVMRHVSAVQSDVFLLWPLFIAGSECVLEEHRREIRNRCTDISKDSGFFNNLSCLELLEEIWATNLDETGDGNQGSYGVPHGQPLGDAMSAFTGSNAQLDSAQLRAPGEHVFRWSRVMQAKRVDGEYIVV</sequence>